<dbReference type="InterPro" id="IPR031106">
    <property type="entry name" value="C/EBP"/>
</dbReference>
<dbReference type="InterPro" id="IPR046347">
    <property type="entry name" value="bZIP_sf"/>
</dbReference>
<keyword evidence="6" id="KW-0539">Nucleus</keyword>
<dbReference type="GO" id="GO:0000981">
    <property type="term" value="F:DNA-binding transcription factor activity, RNA polymerase II-specific"/>
    <property type="evidence" value="ECO:0007669"/>
    <property type="project" value="TreeGrafter"/>
</dbReference>
<keyword evidence="4" id="KW-0238">DNA-binding</keyword>
<organism evidence="8 9">
    <name type="scientific">Caenorhabditis nigoni</name>
    <dbReference type="NCBI Taxonomy" id="1611254"/>
    <lineage>
        <taxon>Eukaryota</taxon>
        <taxon>Metazoa</taxon>
        <taxon>Ecdysozoa</taxon>
        <taxon>Nematoda</taxon>
        <taxon>Chromadorea</taxon>
        <taxon>Rhabditida</taxon>
        <taxon>Rhabditina</taxon>
        <taxon>Rhabditomorpha</taxon>
        <taxon>Rhabditoidea</taxon>
        <taxon>Rhabditidae</taxon>
        <taxon>Peloderinae</taxon>
        <taxon>Caenorhabditis</taxon>
    </lineage>
</organism>
<accession>A0A2G5U409</accession>
<evidence type="ECO:0000256" key="2">
    <source>
        <dbReference type="ARBA" id="ARBA00006951"/>
    </source>
</evidence>
<dbReference type="SUPFAM" id="SSF57959">
    <property type="entry name" value="Leucine zipper domain"/>
    <property type="match status" value="1"/>
</dbReference>
<dbReference type="GO" id="GO:0000978">
    <property type="term" value="F:RNA polymerase II cis-regulatory region sequence-specific DNA binding"/>
    <property type="evidence" value="ECO:0007669"/>
    <property type="project" value="TreeGrafter"/>
</dbReference>
<comment type="similarity">
    <text evidence="2">Belongs to the bZIP family. C/EBP subfamily.</text>
</comment>
<evidence type="ECO:0000313" key="9">
    <source>
        <dbReference type="Proteomes" id="UP000230233"/>
    </source>
</evidence>
<name>A0A2G5U409_9PELO</name>
<dbReference type="Proteomes" id="UP000230233">
    <property type="component" value="Chromosome IV"/>
</dbReference>
<keyword evidence="5" id="KW-0804">Transcription</keyword>
<dbReference type="GO" id="GO:0005634">
    <property type="term" value="C:nucleus"/>
    <property type="evidence" value="ECO:0007669"/>
    <property type="project" value="UniProtKB-SubCell"/>
</dbReference>
<comment type="subcellular location">
    <subcellularLocation>
        <location evidence="1">Nucleus</location>
    </subcellularLocation>
</comment>
<evidence type="ECO:0008006" key="10">
    <source>
        <dbReference type="Google" id="ProtNLM"/>
    </source>
</evidence>
<keyword evidence="7" id="KW-0175">Coiled coil</keyword>
<dbReference type="Gene3D" id="1.20.5.170">
    <property type="match status" value="1"/>
</dbReference>
<feature type="coiled-coil region" evidence="7">
    <location>
        <begin position="154"/>
        <end position="195"/>
    </location>
</feature>
<evidence type="ECO:0000256" key="3">
    <source>
        <dbReference type="ARBA" id="ARBA00023015"/>
    </source>
</evidence>
<comment type="caution">
    <text evidence="8">The sequence shown here is derived from an EMBL/GenBank/DDBJ whole genome shotgun (WGS) entry which is preliminary data.</text>
</comment>
<dbReference type="EMBL" id="PDUG01000004">
    <property type="protein sequence ID" value="PIC34258.1"/>
    <property type="molecule type" value="Genomic_DNA"/>
</dbReference>
<gene>
    <name evidence="8" type="primary">Cnig_chr_IV.g13967</name>
    <name evidence="8" type="ORF">B9Z55_013967</name>
</gene>
<proteinExistence type="inferred from homology"/>
<dbReference type="OrthoDB" id="10372052at2759"/>
<evidence type="ECO:0000256" key="7">
    <source>
        <dbReference type="SAM" id="Coils"/>
    </source>
</evidence>
<reference evidence="9" key="1">
    <citation type="submission" date="2017-10" db="EMBL/GenBank/DDBJ databases">
        <title>Rapid genome shrinkage in a self-fertile nematode reveals novel sperm competition proteins.</title>
        <authorList>
            <person name="Yin D."/>
            <person name="Schwarz E.M."/>
            <person name="Thomas C.G."/>
            <person name="Felde R.L."/>
            <person name="Korf I.F."/>
            <person name="Cutter A.D."/>
            <person name="Schartner C.M."/>
            <person name="Ralston E.J."/>
            <person name="Meyer B.J."/>
            <person name="Haag E.S."/>
        </authorList>
    </citation>
    <scope>NUCLEOTIDE SEQUENCE [LARGE SCALE GENOMIC DNA]</scope>
    <source>
        <strain evidence="9">JU1422</strain>
    </source>
</reference>
<evidence type="ECO:0000256" key="1">
    <source>
        <dbReference type="ARBA" id="ARBA00004123"/>
    </source>
</evidence>
<protein>
    <recommendedName>
        <fullName evidence="10">BZIP domain-containing protein</fullName>
    </recommendedName>
</protein>
<dbReference type="GO" id="GO:0006351">
    <property type="term" value="P:DNA-templated transcription"/>
    <property type="evidence" value="ECO:0007669"/>
    <property type="project" value="InterPro"/>
</dbReference>
<dbReference type="PANTHER" id="PTHR23334:SF69">
    <property type="entry name" value="CCAAT_ENHANCER-BINDING PROTEIN GAMMA"/>
    <property type="match status" value="1"/>
</dbReference>
<dbReference type="AlphaFoldDB" id="A0A2G5U409"/>
<evidence type="ECO:0000256" key="5">
    <source>
        <dbReference type="ARBA" id="ARBA00023163"/>
    </source>
</evidence>
<sequence length="211" mass="24890">MQPTTPLRHFPYENENICAQKPIMGDRYKMMTNNNPFGATNHPRDQLPADFYHPCNNVSPYSPPSNYSNYQSYGNNCGNYQQYTASSPNYQNVKTEPEEEYVEDPIQQKVTSKRKTILSVSAPRKYKKKTELEKNNPVYIQGRKRNNIAVQLSREKKKRREEAEKEAFDKLKQKYSEMENLIKQFQQEVRASRCQTPFNVFPSLEKMIHYQ</sequence>
<keyword evidence="9" id="KW-1185">Reference proteome</keyword>
<evidence type="ECO:0000313" key="8">
    <source>
        <dbReference type="EMBL" id="PIC34258.1"/>
    </source>
</evidence>
<dbReference type="PANTHER" id="PTHR23334">
    <property type="entry name" value="CCAAT/ENHANCER BINDING PROTEIN"/>
    <property type="match status" value="1"/>
</dbReference>
<evidence type="ECO:0000256" key="6">
    <source>
        <dbReference type="ARBA" id="ARBA00023242"/>
    </source>
</evidence>
<keyword evidence="3" id="KW-0805">Transcription regulation</keyword>
<evidence type="ECO:0000256" key="4">
    <source>
        <dbReference type="ARBA" id="ARBA00023125"/>
    </source>
</evidence>